<evidence type="ECO:0000313" key="6">
    <source>
        <dbReference type="EMBL" id="GAA3363234.1"/>
    </source>
</evidence>
<dbReference type="InterPro" id="IPR023296">
    <property type="entry name" value="Glyco_hydro_beta-prop_sf"/>
</dbReference>
<dbReference type="PANTHER" id="PTHR42812:SF5">
    <property type="entry name" value="ENDO-ARABINASE"/>
    <property type="match status" value="1"/>
</dbReference>
<evidence type="ECO:0000256" key="1">
    <source>
        <dbReference type="ARBA" id="ARBA00009865"/>
    </source>
</evidence>
<keyword evidence="7" id="KW-1185">Reference proteome</keyword>
<reference evidence="7" key="1">
    <citation type="journal article" date="2019" name="Int. J. Syst. Evol. Microbiol.">
        <title>The Global Catalogue of Microorganisms (GCM) 10K type strain sequencing project: providing services to taxonomists for standard genome sequencing and annotation.</title>
        <authorList>
            <consortium name="The Broad Institute Genomics Platform"/>
            <consortium name="The Broad Institute Genome Sequencing Center for Infectious Disease"/>
            <person name="Wu L."/>
            <person name="Ma J."/>
        </authorList>
    </citation>
    <scope>NUCLEOTIDE SEQUENCE [LARGE SCALE GENOMIC DNA]</scope>
    <source>
        <strain evidence="7">JCM 9687</strain>
    </source>
</reference>
<comment type="caution">
    <text evidence="6">The sequence shown here is derived from an EMBL/GenBank/DDBJ whole genome shotgun (WGS) entry which is preliminary data.</text>
</comment>
<dbReference type="CDD" id="cd08999">
    <property type="entry name" value="GH43_ABN-like"/>
    <property type="match status" value="1"/>
</dbReference>
<name>A0ABP6RYB2_9PSEU</name>
<evidence type="ECO:0000256" key="5">
    <source>
        <dbReference type="SAM" id="SignalP"/>
    </source>
</evidence>
<accession>A0ABP6RYB2</accession>
<proteinExistence type="inferred from homology"/>
<dbReference type="Proteomes" id="UP001500483">
    <property type="component" value="Unassembled WGS sequence"/>
</dbReference>
<dbReference type="RefSeq" id="WP_344930296.1">
    <property type="nucleotide sequence ID" value="NZ_BAAAYK010000038.1"/>
</dbReference>
<gene>
    <name evidence="6" type="ORF">GCM10020366_54320</name>
</gene>
<evidence type="ECO:0000256" key="4">
    <source>
        <dbReference type="RuleBase" id="RU361187"/>
    </source>
</evidence>
<dbReference type="InterPro" id="IPR051795">
    <property type="entry name" value="Glycosyl_Hydrlase_43"/>
</dbReference>
<dbReference type="Gene3D" id="2.115.10.20">
    <property type="entry name" value="Glycosyl hydrolase domain, family 43"/>
    <property type="match status" value="1"/>
</dbReference>
<feature type="chain" id="PRO_5047357670" evidence="5">
    <location>
        <begin position="27"/>
        <end position="325"/>
    </location>
</feature>
<evidence type="ECO:0000256" key="3">
    <source>
        <dbReference type="ARBA" id="ARBA00023295"/>
    </source>
</evidence>
<dbReference type="SUPFAM" id="SSF75005">
    <property type="entry name" value="Arabinanase/levansucrase/invertase"/>
    <property type="match status" value="1"/>
</dbReference>
<keyword evidence="5" id="KW-0732">Signal</keyword>
<protein>
    <submittedName>
        <fullName evidence="6">Glycoside hydrolase family 43 protein</fullName>
    </submittedName>
</protein>
<dbReference type="InterPro" id="IPR006710">
    <property type="entry name" value="Glyco_hydro_43"/>
</dbReference>
<dbReference type="GO" id="GO:0016787">
    <property type="term" value="F:hydrolase activity"/>
    <property type="evidence" value="ECO:0007669"/>
    <property type="project" value="UniProtKB-KW"/>
</dbReference>
<sequence length="325" mass="34224">MLRTCRHLSLTAAVLLLLLAPPAALADERAAGSAGQVIDRNFPDPDVLDHDGQYYAYATNTAGYNVQLATATDAEGPWEQRADALPQLPPWVGPSHTGSLNVWAPDVSERSDGTFLLYYTAHHTGSGRQCIGAAVAGSPTGPFEPTSAEPLICAPGQGDVIDPASFVDDDGSRYLLYKDSRGSRARSGPSTIHMRPVAADGITPAGKDVPLLGADRPEESGVVEAPTLLRRPQGYVLLYSGNTFDSGDYFTNFATAPSPTGPFTKAPGALLSREVLGGAVTNPGGQDVFDDGELIAFHGDLAEPPGDRGMWVAELSWDGLNPVLR</sequence>
<organism evidence="6 7">
    <name type="scientific">Saccharopolyspora gregorii</name>
    <dbReference type="NCBI Taxonomy" id="33914"/>
    <lineage>
        <taxon>Bacteria</taxon>
        <taxon>Bacillati</taxon>
        <taxon>Actinomycetota</taxon>
        <taxon>Actinomycetes</taxon>
        <taxon>Pseudonocardiales</taxon>
        <taxon>Pseudonocardiaceae</taxon>
        <taxon>Saccharopolyspora</taxon>
    </lineage>
</organism>
<evidence type="ECO:0000313" key="7">
    <source>
        <dbReference type="Proteomes" id="UP001500483"/>
    </source>
</evidence>
<dbReference type="PANTHER" id="PTHR42812">
    <property type="entry name" value="BETA-XYLOSIDASE"/>
    <property type="match status" value="1"/>
</dbReference>
<dbReference type="Pfam" id="PF04616">
    <property type="entry name" value="Glyco_hydro_43"/>
    <property type="match status" value="1"/>
</dbReference>
<dbReference type="EMBL" id="BAAAYK010000038">
    <property type="protein sequence ID" value="GAA3363234.1"/>
    <property type="molecule type" value="Genomic_DNA"/>
</dbReference>
<comment type="similarity">
    <text evidence="1 4">Belongs to the glycosyl hydrolase 43 family.</text>
</comment>
<evidence type="ECO:0000256" key="2">
    <source>
        <dbReference type="ARBA" id="ARBA00022801"/>
    </source>
</evidence>
<feature type="signal peptide" evidence="5">
    <location>
        <begin position="1"/>
        <end position="26"/>
    </location>
</feature>
<keyword evidence="3 4" id="KW-0326">Glycosidase</keyword>
<keyword evidence="2 4" id="KW-0378">Hydrolase</keyword>